<dbReference type="InterPro" id="IPR043129">
    <property type="entry name" value="ATPase_NBD"/>
</dbReference>
<organism evidence="5 6">
    <name type="scientific">Klebsiella pneumoniae</name>
    <dbReference type="NCBI Taxonomy" id="573"/>
    <lineage>
        <taxon>Bacteria</taxon>
        <taxon>Pseudomonadati</taxon>
        <taxon>Pseudomonadota</taxon>
        <taxon>Gammaproteobacteria</taxon>
        <taxon>Enterobacterales</taxon>
        <taxon>Enterobacteriaceae</taxon>
        <taxon>Klebsiella/Raoultella group</taxon>
        <taxon>Klebsiella</taxon>
        <taxon>Klebsiella pneumoniae complex</taxon>
    </lineage>
</organism>
<dbReference type="PANTHER" id="PTHR43095:SF6">
    <property type="entry name" value="XYLULOSE KINASE"/>
    <property type="match status" value="1"/>
</dbReference>
<dbReference type="InterPro" id="IPR018485">
    <property type="entry name" value="FGGY_C"/>
</dbReference>
<dbReference type="Proteomes" id="UP000251088">
    <property type="component" value="Unassembled WGS sequence"/>
</dbReference>
<name>A0A2X3EET0_KLEPN</name>
<accession>A0A2X3EET0</accession>
<dbReference type="Gene3D" id="3.30.420.40">
    <property type="match status" value="1"/>
</dbReference>
<gene>
    <name evidence="5" type="primary">xylB_1</name>
    <name evidence="5" type="ORF">NCTC9128_01183</name>
</gene>
<dbReference type="EMBL" id="UAWN01000005">
    <property type="protein sequence ID" value="SQC09220.1"/>
    <property type="molecule type" value="Genomic_DNA"/>
</dbReference>
<evidence type="ECO:0000313" key="6">
    <source>
        <dbReference type="Proteomes" id="UP000251088"/>
    </source>
</evidence>
<keyword evidence="2 5" id="KW-0808">Transferase</keyword>
<protein>
    <submittedName>
        <fullName evidence="5">Xylulose kinase</fullName>
        <ecNumber evidence="5">2.7.1.17</ecNumber>
    </submittedName>
</protein>
<evidence type="ECO:0000313" key="5">
    <source>
        <dbReference type="EMBL" id="SQC09220.1"/>
    </source>
</evidence>
<proteinExistence type="inferred from homology"/>
<dbReference type="InterPro" id="IPR050406">
    <property type="entry name" value="FGGY_Carb_Kinase"/>
</dbReference>
<evidence type="ECO:0000256" key="1">
    <source>
        <dbReference type="ARBA" id="ARBA00009156"/>
    </source>
</evidence>
<dbReference type="AlphaFoldDB" id="A0A2X3EET0"/>
<evidence type="ECO:0000256" key="2">
    <source>
        <dbReference type="ARBA" id="ARBA00022679"/>
    </source>
</evidence>
<dbReference type="EC" id="2.7.1.17" evidence="5"/>
<evidence type="ECO:0000256" key="3">
    <source>
        <dbReference type="ARBA" id="ARBA00022777"/>
    </source>
</evidence>
<feature type="domain" description="Carbohydrate kinase FGGY C-terminal" evidence="4">
    <location>
        <begin position="30"/>
        <end position="148"/>
    </location>
</feature>
<dbReference type="InterPro" id="IPR018483">
    <property type="entry name" value="Carb_kinase_FGGY_CS"/>
</dbReference>
<sequence length="158" mass="16365">MSVMLSAASCLDWAAKLTGLASVPALIAAVQTADESAGPVWFLPYLSGERTPHNNPQAKGVFFGLTHQHGPAELARAVLEGVGYALADGMDVVHACGIKPQSITLIGGGARSAYWRQMLADISGLQLDYRTGGDVGPALGAARLAQLAVHDEADRPGC</sequence>
<evidence type="ECO:0000259" key="4">
    <source>
        <dbReference type="Pfam" id="PF02782"/>
    </source>
</evidence>
<comment type="similarity">
    <text evidence="1">Belongs to the FGGY kinase family.</text>
</comment>
<dbReference type="Pfam" id="PF02782">
    <property type="entry name" value="FGGY_C"/>
    <property type="match status" value="1"/>
</dbReference>
<dbReference type="PANTHER" id="PTHR43095">
    <property type="entry name" value="SUGAR KINASE"/>
    <property type="match status" value="1"/>
</dbReference>
<keyword evidence="3 5" id="KW-0418">Kinase</keyword>
<dbReference type="GO" id="GO:0004856">
    <property type="term" value="F:D-xylulokinase activity"/>
    <property type="evidence" value="ECO:0007669"/>
    <property type="project" value="UniProtKB-EC"/>
</dbReference>
<dbReference type="SUPFAM" id="SSF53067">
    <property type="entry name" value="Actin-like ATPase domain"/>
    <property type="match status" value="1"/>
</dbReference>
<reference evidence="5 6" key="1">
    <citation type="submission" date="2018-06" db="EMBL/GenBank/DDBJ databases">
        <authorList>
            <consortium name="Pathogen Informatics"/>
            <person name="Doyle S."/>
        </authorList>
    </citation>
    <scope>NUCLEOTIDE SEQUENCE [LARGE SCALE GENOMIC DNA]</scope>
    <source>
        <strain evidence="5 6">NCTC9128</strain>
    </source>
</reference>
<dbReference type="PROSITE" id="PS00445">
    <property type="entry name" value="FGGY_KINASES_2"/>
    <property type="match status" value="1"/>
</dbReference>